<dbReference type="AlphaFoldDB" id="A0A010SIZ8"/>
<dbReference type="InterPro" id="IPR055323">
    <property type="entry name" value="C57A10.07/YOR238W"/>
</dbReference>
<dbReference type="GO" id="GO:0005737">
    <property type="term" value="C:cytoplasm"/>
    <property type="evidence" value="ECO:0007669"/>
    <property type="project" value="TreeGrafter"/>
</dbReference>
<keyword evidence="1" id="KW-0812">Transmembrane</keyword>
<dbReference type="KEGG" id="cfj:CFIO01_02344"/>
<organism evidence="2 3">
    <name type="scientific">Colletotrichum fioriniae PJ7</name>
    <dbReference type="NCBI Taxonomy" id="1445577"/>
    <lineage>
        <taxon>Eukaryota</taxon>
        <taxon>Fungi</taxon>
        <taxon>Dikarya</taxon>
        <taxon>Ascomycota</taxon>
        <taxon>Pezizomycotina</taxon>
        <taxon>Sordariomycetes</taxon>
        <taxon>Hypocreomycetidae</taxon>
        <taxon>Glomerellales</taxon>
        <taxon>Glomerellaceae</taxon>
        <taxon>Colletotrichum</taxon>
        <taxon>Colletotrichum acutatum species complex</taxon>
    </lineage>
</organism>
<name>A0A010SIZ8_9PEZI</name>
<dbReference type="PANTHER" id="PTHR28110">
    <property type="entry name" value="TRANSMEMBRANE PROTEIN"/>
    <property type="match status" value="1"/>
</dbReference>
<keyword evidence="1" id="KW-0472">Membrane</keyword>
<protein>
    <submittedName>
        <fullName evidence="2">DUF218 domain-containing protein</fullName>
    </submittedName>
</protein>
<feature type="transmembrane region" description="Helical" evidence="1">
    <location>
        <begin position="61"/>
        <end position="80"/>
    </location>
</feature>
<evidence type="ECO:0000313" key="3">
    <source>
        <dbReference type="Proteomes" id="UP000020467"/>
    </source>
</evidence>
<dbReference type="HOGENOM" id="CLU_2542427_0_0_1"/>
<dbReference type="Proteomes" id="UP000020467">
    <property type="component" value="Unassembled WGS sequence"/>
</dbReference>
<dbReference type="eggNOG" id="KOG4533">
    <property type="taxonomic scope" value="Eukaryota"/>
</dbReference>
<keyword evidence="3" id="KW-1185">Reference proteome</keyword>
<evidence type="ECO:0000256" key="1">
    <source>
        <dbReference type="SAM" id="Phobius"/>
    </source>
</evidence>
<dbReference type="OrthoDB" id="4347at2759"/>
<comment type="caution">
    <text evidence="2">The sequence shown here is derived from an EMBL/GenBank/DDBJ whole genome shotgun (WGS) entry which is preliminary data.</text>
</comment>
<dbReference type="PANTHER" id="PTHR28110:SF1">
    <property type="entry name" value="TRANSMEMBRANE PROTEIN"/>
    <property type="match status" value="1"/>
</dbReference>
<dbReference type="EMBL" id="JARH01000143">
    <property type="protein sequence ID" value="EXF84808.1"/>
    <property type="molecule type" value="Genomic_DNA"/>
</dbReference>
<proteinExistence type="predicted"/>
<gene>
    <name evidence="2" type="ORF">CFIO01_02344</name>
</gene>
<sequence>MTTTTPAPTNLIVVCCHGIWTGGPTNGRAESEWLIADFQTGETPTFVEHIKAGLTALRDGYPASALVFSGLRIFGFFFVATTS</sequence>
<evidence type="ECO:0000313" key="2">
    <source>
        <dbReference type="EMBL" id="EXF84808.1"/>
    </source>
</evidence>
<reference evidence="2 3" key="1">
    <citation type="submission" date="2014-02" db="EMBL/GenBank/DDBJ databases">
        <title>The genome sequence of Colletotrichum fioriniae PJ7.</title>
        <authorList>
            <person name="Baroncelli R."/>
            <person name="Thon M.R."/>
        </authorList>
    </citation>
    <scope>NUCLEOTIDE SEQUENCE [LARGE SCALE GENOMIC DNA]</scope>
    <source>
        <strain evidence="2 3">PJ7</strain>
    </source>
</reference>
<accession>A0A010SIZ8</accession>
<keyword evidence="1" id="KW-1133">Transmembrane helix</keyword>